<evidence type="ECO:0000313" key="3">
    <source>
        <dbReference type="Proteomes" id="UP000285725"/>
    </source>
</evidence>
<dbReference type="EMBL" id="WMYS01000001">
    <property type="protein sequence ID" value="MTR40609.1"/>
    <property type="molecule type" value="Genomic_DNA"/>
</dbReference>
<dbReference type="EMBL" id="QRQU01000004">
    <property type="protein sequence ID" value="RHN25235.1"/>
    <property type="molecule type" value="Genomic_DNA"/>
</dbReference>
<comment type="caution">
    <text evidence="1">The sequence shown here is derived from an EMBL/GenBank/DDBJ whole genome shotgun (WGS) entry which is preliminary data.</text>
</comment>
<name>A0A6I3P2J7_STRPA</name>
<accession>A0A6I3P2J7</accession>
<dbReference type="AlphaFoldDB" id="A0A6I3P2J7"/>
<organism evidence="1 4">
    <name type="scientific">Streptococcus parasanguinis</name>
    <dbReference type="NCBI Taxonomy" id="1318"/>
    <lineage>
        <taxon>Bacteria</taxon>
        <taxon>Bacillati</taxon>
        <taxon>Bacillota</taxon>
        <taxon>Bacilli</taxon>
        <taxon>Lactobacillales</taxon>
        <taxon>Streptococcaceae</taxon>
        <taxon>Streptococcus</taxon>
    </lineage>
</organism>
<reference evidence="1 4" key="2">
    <citation type="journal article" date="2019" name="Nat. Med.">
        <title>A library of human gut bacterial isolates paired with longitudinal multiomics data enables mechanistic microbiome research.</title>
        <authorList>
            <person name="Poyet M."/>
            <person name="Groussin M."/>
            <person name="Gibbons S.M."/>
            <person name="Avila-Pacheco J."/>
            <person name="Jiang X."/>
            <person name="Kearney S.M."/>
            <person name="Perrotta A.R."/>
            <person name="Berdy B."/>
            <person name="Zhao S."/>
            <person name="Lieberman T.D."/>
            <person name="Swanson P.K."/>
            <person name="Smith M."/>
            <person name="Roesemann S."/>
            <person name="Alexander J.E."/>
            <person name="Rich S.A."/>
            <person name="Livny J."/>
            <person name="Vlamakis H."/>
            <person name="Clish C."/>
            <person name="Bullock K."/>
            <person name="Deik A."/>
            <person name="Scott J."/>
            <person name="Pierce K.A."/>
            <person name="Xavier R.J."/>
            <person name="Alm E.J."/>
        </authorList>
    </citation>
    <scope>NUCLEOTIDE SEQUENCE [LARGE SCALE GENOMIC DNA]</scope>
    <source>
        <strain evidence="1 4">BIOML-A18</strain>
    </source>
</reference>
<protein>
    <submittedName>
        <fullName evidence="1">Uncharacterized protein</fullName>
    </submittedName>
</protein>
<dbReference type="Proteomes" id="UP000285725">
    <property type="component" value="Unassembled WGS sequence"/>
</dbReference>
<evidence type="ECO:0000313" key="4">
    <source>
        <dbReference type="Proteomes" id="UP000430295"/>
    </source>
</evidence>
<dbReference type="RefSeq" id="WP_070506246.1">
    <property type="nucleotide sequence ID" value="NZ_CABJDC010000004.1"/>
</dbReference>
<proteinExistence type="predicted"/>
<evidence type="ECO:0000313" key="1">
    <source>
        <dbReference type="EMBL" id="MTR40609.1"/>
    </source>
</evidence>
<sequence>MKRVKKKVVGLLVLLVSIGSFYLLKQVQKHGKTSQQETKQKYIDAKTEKPTIHLFDDNKFVFVAQKDGIGGIAFGQDYISVLDVHQKEINQSMIDREKNGSPKIAKDEYFNIISYDLNASGFPGKKTEVYQLLGKKEYRGAYDISQYYADNKDYIPVTLYKVGNNDSRKIIVDITNQKIEDLENFEDYGKSTFSAAEQELSKGNVYNNIRQAMKEKYHLKFTAGYIDTLLSKEDREKIDISNTNFAQDYPEMAKDIKNLARLYMRPKQYSTKEWFDRVLHWFAPKGQDVLEVYATDPNTGEKTQIKSYDELQAWSSNHPD</sequence>
<dbReference type="Proteomes" id="UP000430295">
    <property type="component" value="Unassembled WGS sequence"/>
</dbReference>
<reference evidence="2 3" key="1">
    <citation type="submission" date="2018-08" db="EMBL/GenBank/DDBJ databases">
        <title>A genome reference for cultivated species of the human gut microbiota.</title>
        <authorList>
            <person name="Zou Y."/>
            <person name="Xue W."/>
            <person name="Luo G."/>
        </authorList>
    </citation>
    <scope>NUCLEOTIDE SEQUENCE [LARGE SCALE GENOMIC DNA]</scope>
    <source>
        <strain evidence="2 3">AF30-12BH</strain>
    </source>
</reference>
<evidence type="ECO:0000313" key="2">
    <source>
        <dbReference type="EMBL" id="RHN25235.1"/>
    </source>
</evidence>
<gene>
    <name evidence="2" type="ORF">DWZ19_06585</name>
    <name evidence="1" type="ORF">GMC75_02640</name>
</gene>